<dbReference type="PANTHER" id="PTHR14647">
    <property type="entry name" value="GALACTOSE-3-O-SULFOTRANSFERASE"/>
    <property type="match status" value="1"/>
</dbReference>
<dbReference type="Ensembl" id="ENSGAGT00000012988.1">
    <property type="protein sequence ID" value="ENSGAGP00000011343.1"/>
    <property type="gene ID" value="ENSGAGG00000008772.1"/>
</dbReference>
<keyword evidence="8" id="KW-0472">Membrane</keyword>
<dbReference type="Gene3D" id="3.40.50.300">
    <property type="entry name" value="P-loop containing nucleotide triphosphate hydrolases"/>
    <property type="match status" value="1"/>
</dbReference>
<dbReference type="SUPFAM" id="SSF52540">
    <property type="entry name" value="P-loop containing nucleoside triphosphate hydrolases"/>
    <property type="match status" value="1"/>
</dbReference>
<evidence type="ECO:0000256" key="9">
    <source>
        <dbReference type="ARBA" id="ARBA00023180"/>
    </source>
</evidence>
<proteinExistence type="inferred from homology"/>
<comment type="similarity">
    <text evidence="2">Belongs to the galactose-3-O-sulfotransferase family.</text>
</comment>
<evidence type="ECO:0000256" key="3">
    <source>
        <dbReference type="ARBA" id="ARBA00022679"/>
    </source>
</evidence>
<keyword evidence="7" id="KW-0333">Golgi apparatus</keyword>
<dbReference type="GO" id="GO:0001733">
    <property type="term" value="F:galactosylceramide sulfotransferase activity"/>
    <property type="evidence" value="ECO:0007669"/>
    <property type="project" value="InterPro"/>
</dbReference>
<organism evidence="10 11">
    <name type="scientific">Gopherus agassizii</name>
    <name type="common">Agassiz's desert tortoise</name>
    <dbReference type="NCBI Taxonomy" id="38772"/>
    <lineage>
        <taxon>Eukaryota</taxon>
        <taxon>Metazoa</taxon>
        <taxon>Chordata</taxon>
        <taxon>Craniata</taxon>
        <taxon>Vertebrata</taxon>
        <taxon>Euteleostomi</taxon>
        <taxon>Archelosauria</taxon>
        <taxon>Testudinata</taxon>
        <taxon>Testudines</taxon>
        <taxon>Cryptodira</taxon>
        <taxon>Durocryptodira</taxon>
        <taxon>Testudinoidea</taxon>
        <taxon>Testudinidae</taxon>
        <taxon>Gopherus</taxon>
    </lineage>
</organism>
<dbReference type="GO" id="GO:0000139">
    <property type="term" value="C:Golgi membrane"/>
    <property type="evidence" value="ECO:0007669"/>
    <property type="project" value="UniProtKB-SubCell"/>
</dbReference>
<dbReference type="PANTHER" id="PTHR14647:SF57">
    <property type="entry name" value="GALACTOSE-3-O-SULFOTRANSFERASE 4"/>
    <property type="match status" value="1"/>
</dbReference>
<keyword evidence="11" id="KW-1185">Reference proteome</keyword>
<dbReference type="AlphaFoldDB" id="A0A452H958"/>
<reference evidence="11" key="1">
    <citation type="journal article" date="2017" name="PLoS ONE">
        <title>The Agassiz's desert tortoise genome provides a resource for the conservation of a threatened species.</title>
        <authorList>
            <person name="Tollis M."/>
            <person name="DeNardo D.F."/>
            <person name="Cornelius J.A."/>
            <person name="Dolby G.A."/>
            <person name="Edwards T."/>
            <person name="Henen B.T."/>
            <person name="Karl A.E."/>
            <person name="Murphy R.W."/>
            <person name="Kusumi K."/>
        </authorList>
    </citation>
    <scope>NUCLEOTIDE SEQUENCE [LARGE SCALE GENOMIC DNA]</scope>
</reference>
<comment type="subcellular location">
    <subcellularLocation>
        <location evidence="1">Golgi apparatus membrane</location>
        <topology evidence="1">Single-pass type II membrane protein</topology>
    </subcellularLocation>
</comment>
<reference evidence="10" key="3">
    <citation type="submission" date="2025-09" db="UniProtKB">
        <authorList>
            <consortium name="Ensembl"/>
        </authorList>
    </citation>
    <scope>IDENTIFICATION</scope>
</reference>
<dbReference type="STRING" id="38772.ENSGAGP00000011343"/>
<dbReference type="Pfam" id="PF06990">
    <property type="entry name" value="Gal-3-0_sulfotr"/>
    <property type="match status" value="1"/>
</dbReference>
<keyword evidence="3" id="KW-0808">Transferase</keyword>
<keyword evidence="5" id="KW-0735">Signal-anchor</keyword>
<evidence type="ECO:0000256" key="2">
    <source>
        <dbReference type="ARBA" id="ARBA00008124"/>
    </source>
</evidence>
<dbReference type="InterPro" id="IPR009729">
    <property type="entry name" value="Gal-3-0_sulfotransfrase"/>
</dbReference>
<evidence type="ECO:0000256" key="6">
    <source>
        <dbReference type="ARBA" id="ARBA00022989"/>
    </source>
</evidence>
<reference evidence="10" key="2">
    <citation type="submission" date="2025-08" db="UniProtKB">
        <authorList>
            <consortium name="Ensembl"/>
        </authorList>
    </citation>
    <scope>IDENTIFICATION</scope>
</reference>
<keyword evidence="6" id="KW-1133">Transmembrane helix</keyword>
<evidence type="ECO:0000313" key="10">
    <source>
        <dbReference type="Ensembl" id="ENSGAGP00000011343.1"/>
    </source>
</evidence>
<evidence type="ECO:0000256" key="8">
    <source>
        <dbReference type="ARBA" id="ARBA00023136"/>
    </source>
</evidence>
<evidence type="ECO:0000256" key="5">
    <source>
        <dbReference type="ARBA" id="ARBA00022968"/>
    </source>
</evidence>
<evidence type="ECO:0000256" key="1">
    <source>
        <dbReference type="ARBA" id="ARBA00004323"/>
    </source>
</evidence>
<dbReference type="InterPro" id="IPR027417">
    <property type="entry name" value="P-loop_NTPase"/>
</dbReference>
<evidence type="ECO:0000313" key="11">
    <source>
        <dbReference type="Proteomes" id="UP000291020"/>
    </source>
</evidence>
<dbReference type="Proteomes" id="UP000291020">
    <property type="component" value="Unassembled WGS sequence"/>
</dbReference>
<dbReference type="GO" id="GO:0009247">
    <property type="term" value="P:glycolipid biosynthetic process"/>
    <property type="evidence" value="ECO:0007669"/>
    <property type="project" value="InterPro"/>
</dbReference>
<evidence type="ECO:0000256" key="4">
    <source>
        <dbReference type="ARBA" id="ARBA00022692"/>
    </source>
</evidence>
<keyword evidence="4" id="KW-0812">Transmembrane</keyword>
<protein>
    <submittedName>
        <fullName evidence="10">Uncharacterized protein</fullName>
    </submittedName>
</protein>
<sequence length="425" mass="47114">MGLGALHGEGSPMVGGRGLGVLWGENPPWLGSGGGLHPSLTSPLCSRGSPDWLPHLRLLPGGGAEERAPSNPLSPRHCQPRRHIVFLKTHKTGSSTIVNLLHRFGETRGLRFALPPRYQFGYPYPFQARRVKGYRPGGPRFDILCHHMRFDLPEVRRGGGGQGFYFSIVRDPGSLAESAFSYYRGVAPAFRRAGSLAQFLAAPERFYDPAERGNHYARNLLWFDFGLAPPAAPGPEAVRAALAQLERTFPLVLLTEHFDESLVLLREALCWAEEDVDAFRHNGRNPRAVRPLDPSQAARLRAWNDLDWQLYAHFNRSFWRRVEAFGPARLQAEVARLRERRRALAELCLQGGGPVEAAGIPDEQIRPFQFGQAQILGYALRPGLGPAEQQLCTRLVTPELQYKDRLDARQFGANGSQGAGGGRGR</sequence>
<accession>A0A452H958</accession>
<keyword evidence="9" id="KW-0325">Glycoprotein</keyword>
<evidence type="ECO:0000256" key="7">
    <source>
        <dbReference type="ARBA" id="ARBA00023034"/>
    </source>
</evidence>
<name>A0A452H958_9SAUR</name>